<sequence>MEGAGHQVLSVAIVFDYADNGIPELDREMLPSSVACGHSTQLTSLSQLVMSLM</sequence>
<name>A0A314YE00_PRUYE</name>
<dbReference type="EMBL" id="PJQY01001217">
    <property type="protein sequence ID" value="PQQ04623.1"/>
    <property type="molecule type" value="Genomic_DNA"/>
</dbReference>
<evidence type="ECO:0000313" key="1">
    <source>
        <dbReference type="EMBL" id="PQQ04623.1"/>
    </source>
</evidence>
<reference evidence="1 2" key="1">
    <citation type="submission" date="2018-02" db="EMBL/GenBank/DDBJ databases">
        <title>Draft genome of wild Prunus yedoensis var. nudiflora.</title>
        <authorList>
            <person name="Baek S."/>
            <person name="Kim J.-H."/>
            <person name="Choi K."/>
            <person name="Kim G.-B."/>
            <person name="Cho A."/>
            <person name="Jang H."/>
            <person name="Shin C.-H."/>
            <person name="Yu H.-J."/>
            <person name="Mun J.-H."/>
        </authorList>
    </citation>
    <scope>NUCLEOTIDE SEQUENCE [LARGE SCALE GENOMIC DNA]</scope>
    <source>
        <strain evidence="2">cv. Jeju island</strain>
        <tissue evidence="1">Leaf</tissue>
    </source>
</reference>
<protein>
    <submittedName>
        <fullName evidence="1">Uncharacterized protein</fullName>
    </submittedName>
</protein>
<gene>
    <name evidence="1" type="ORF">Pyn_23408</name>
</gene>
<accession>A0A314YE00</accession>
<keyword evidence="2" id="KW-1185">Reference proteome</keyword>
<dbReference type="AlphaFoldDB" id="A0A314YE00"/>
<organism evidence="1 2">
    <name type="scientific">Prunus yedoensis var. nudiflora</name>
    <dbReference type="NCBI Taxonomy" id="2094558"/>
    <lineage>
        <taxon>Eukaryota</taxon>
        <taxon>Viridiplantae</taxon>
        <taxon>Streptophyta</taxon>
        <taxon>Embryophyta</taxon>
        <taxon>Tracheophyta</taxon>
        <taxon>Spermatophyta</taxon>
        <taxon>Magnoliopsida</taxon>
        <taxon>eudicotyledons</taxon>
        <taxon>Gunneridae</taxon>
        <taxon>Pentapetalae</taxon>
        <taxon>rosids</taxon>
        <taxon>fabids</taxon>
        <taxon>Rosales</taxon>
        <taxon>Rosaceae</taxon>
        <taxon>Amygdaloideae</taxon>
        <taxon>Amygdaleae</taxon>
        <taxon>Prunus</taxon>
    </lineage>
</organism>
<dbReference type="Proteomes" id="UP000250321">
    <property type="component" value="Unassembled WGS sequence"/>
</dbReference>
<evidence type="ECO:0000313" key="2">
    <source>
        <dbReference type="Proteomes" id="UP000250321"/>
    </source>
</evidence>
<proteinExistence type="predicted"/>
<comment type="caution">
    <text evidence="1">The sequence shown here is derived from an EMBL/GenBank/DDBJ whole genome shotgun (WGS) entry which is preliminary data.</text>
</comment>